<comment type="caution">
    <text evidence="1">The sequence shown here is derived from an EMBL/GenBank/DDBJ whole genome shotgun (WGS) entry which is preliminary data.</text>
</comment>
<dbReference type="AlphaFoldDB" id="A0A9P5XWT1"/>
<accession>A0A9P5XWT1</accession>
<gene>
    <name evidence="1" type="ORF">BDZ94DRAFT_1312640</name>
</gene>
<name>A0A9P5XWT1_9AGAR</name>
<evidence type="ECO:0000313" key="2">
    <source>
        <dbReference type="Proteomes" id="UP000807353"/>
    </source>
</evidence>
<dbReference type="Proteomes" id="UP000807353">
    <property type="component" value="Unassembled WGS sequence"/>
</dbReference>
<protein>
    <submittedName>
        <fullName evidence="1">Uncharacterized protein</fullName>
    </submittedName>
</protein>
<dbReference type="OrthoDB" id="2609391at2759"/>
<proteinExistence type="predicted"/>
<dbReference type="EMBL" id="MU150322">
    <property type="protein sequence ID" value="KAF9459182.1"/>
    <property type="molecule type" value="Genomic_DNA"/>
</dbReference>
<evidence type="ECO:0000313" key="1">
    <source>
        <dbReference type="EMBL" id="KAF9459182.1"/>
    </source>
</evidence>
<organism evidence="1 2">
    <name type="scientific">Collybia nuda</name>
    <dbReference type="NCBI Taxonomy" id="64659"/>
    <lineage>
        <taxon>Eukaryota</taxon>
        <taxon>Fungi</taxon>
        <taxon>Dikarya</taxon>
        <taxon>Basidiomycota</taxon>
        <taxon>Agaricomycotina</taxon>
        <taxon>Agaricomycetes</taxon>
        <taxon>Agaricomycetidae</taxon>
        <taxon>Agaricales</taxon>
        <taxon>Tricholomatineae</taxon>
        <taxon>Clitocybaceae</taxon>
        <taxon>Collybia</taxon>
    </lineage>
</organism>
<sequence>MTTSSLLKPLGAMHISKLPVNPSPVDHNPLMDLPVPNWVTPKRVLYYGFNITESWLLKYTETHWNQYFSDTDIEEFDDTDRVFYGMWIIQQTSGFSRVTLRSARPNDGAIAEDTFVLDTKPERIVPVLSMCSTLKRSYYNRPTKEQFDRLVEIVGKEPEWWIQHKSGDIF</sequence>
<keyword evidence="2" id="KW-1185">Reference proteome</keyword>
<reference evidence="1" key="1">
    <citation type="submission" date="2020-11" db="EMBL/GenBank/DDBJ databases">
        <authorList>
            <consortium name="DOE Joint Genome Institute"/>
            <person name="Ahrendt S."/>
            <person name="Riley R."/>
            <person name="Andreopoulos W."/>
            <person name="Labutti K."/>
            <person name="Pangilinan J."/>
            <person name="Ruiz-Duenas F.J."/>
            <person name="Barrasa J.M."/>
            <person name="Sanchez-Garcia M."/>
            <person name="Camarero S."/>
            <person name="Miyauchi S."/>
            <person name="Serrano A."/>
            <person name="Linde D."/>
            <person name="Babiker R."/>
            <person name="Drula E."/>
            <person name="Ayuso-Fernandez I."/>
            <person name="Pacheco R."/>
            <person name="Padilla G."/>
            <person name="Ferreira P."/>
            <person name="Barriuso J."/>
            <person name="Kellner H."/>
            <person name="Castanera R."/>
            <person name="Alfaro M."/>
            <person name="Ramirez L."/>
            <person name="Pisabarro A.G."/>
            <person name="Kuo A."/>
            <person name="Tritt A."/>
            <person name="Lipzen A."/>
            <person name="He G."/>
            <person name="Yan M."/>
            <person name="Ng V."/>
            <person name="Cullen D."/>
            <person name="Martin F."/>
            <person name="Rosso M.-N."/>
            <person name="Henrissat B."/>
            <person name="Hibbett D."/>
            <person name="Martinez A.T."/>
            <person name="Grigoriev I.V."/>
        </authorList>
    </citation>
    <scope>NUCLEOTIDE SEQUENCE</scope>
    <source>
        <strain evidence="1">CBS 247.69</strain>
    </source>
</reference>